<feature type="domain" description="Hemerythrin-like" evidence="1">
    <location>
        <begin position="17"/>
        <end position="140"/>
    </location>
</feature>
<accession>A0A1R4A9P6</accession>
<dbReference type="RefSeq" id="WP_077076735.1">
    <property type="nucleotide sequence ID" value="NZ_LT719092.1"/>
</dbReference>
<dbReference type="AlphaFoldDB" id="A0A1R4A9P6"/>
<dbReference type="Proteomes" id="UP000187822">
    <property type="component" value="Chromosome I"/>
</dbReference>
<organism evidence="2 3">
    <name type="scientific">Cuniculiplasma divulgatum</name>
    <dbReference type="NCBI Taxonomy" id="1673428"/>
    <lineage>
        <taxon>Archaea</taxon>
        <taxon>Methanobacteriati</taxon>
        <taxon>Thermoplasmatota</taxon>
        <taxon>Thermoplasmata</taxon>
        <taxon>Thermoplasmatales</taxon>
        <taxon>Cuniculiplasmataceae</taxon>
        <taxon>Cuniculiplasma</taxon>
    </lineage>
</organism>
<keyword evidence="3" id="KW-1185">Reference proteome</keyword>
<evidence type="ECO:0000313" key="2">
    <source>
        <dbReference type="EMBL" id="SJK85693.1"/>
    </source>
</evidence>
<gene>
    <name evidence="2" type="ORF">CPM_1919</name>
</gene>
<proteinExistence type="predicted"/>
<dbReference type="GeneID" id="30928491"/>
<evidence type="ECO:0000313" key="3">
    <source>
        <dbReference type="Proteomes" id="UP000187822"/>
    </source>
</evidence>
<dbReference type="KEGG" id="cdiv:CPM_1919"/>
<dbReference type="Pfam" id="PF01814">
    <property type="entry name" value="Hemerythrin"/>
    <property type="match status" value="1"/>
</dbReference>
<protein>
    <submittedName>
        <fullName evidence="2">Hemerythrin HHE cation binding domain containing protein</fullName>
    </submittedName>
</protein>
<dbReference type="EMBL" id="LT719092">
    <property type="protein sequence ID" value="SJK85693.1"/>
    <property type="molecule type" value="Genomic_DNA"/>
</dbReference>
<name>A0A1R4A9P6_9ARCH</name>
<dbReference type="STRING" id="1673428.CPM_1919"/>
<dbReference type="InterPro" id="IPR012312">
    <property type="entry name" value="Hemerythrin-like"/>
</dbReference>
<reference evidence="3" key="1">
    <citation type="submission" date="2016-06" db="EMBL/GenBank/DDBJ databases">
        <authorList>
            <person name="Toshchakov V.S."/>
        </authorList>
    </citation>
    <scope>NUCLEOTIDE SEQUENCE [LARGE SCALE GENOMIC DNA]</scope>
    <source>
        <strain>PM4 (JCM 30641</strain>
        <strain evidence="3">\VKM B-2940)</strain>
    </source>
</reference>
<dbReference type="Gene3D" id="1.20.120.520">
    <property type="entry name" value="nmb1532 protein domain like"/>
    <property type="match status" value="1"/>
</dbReference>
<sequence>MSYRDSMNFKGSKATQLLRDQHYTTVGVTEDFLDNKIDITKFLKHINYTIKVHFSLEDVILIPAFSPFLKKYMEFEEPIRIISGEHASVKSIFNGINKPRIYEGEQDITLTQEEIIGKGGQIAKIMLQHVYKEENGLFNLVEQYLPEPEKNRVGNELSMRYTTLDNEYNTQSKK</sequence>
<evidence type="ECO:0000259" key="1">
    <source>
        <dbReference type="Pfam" id="PF01814"/>
    </source>
</evidence>